<dbReference type="Proteomes" id="UP000030711">
    <property type="component" value="Unassembled WGS sequence"/>
</dbReference>
<reference evidence="1 2" key="1">
    <citation type="journal article" date="2014" name="Nature">
        <title>The genome of Eucalyptus grandis.</title>
        <authorList>
            <person name="Myburg A.A."/>
            <person name="Grattapaglia D."/>
            <person name="Tuskan G.A."/>
            <person name="Hellsten U."/>
            <person name="Hayes R.D."/>
            <person name="Grimwood J."/>
            <person name="Jenkins J."/>
            <person name="Lindquist E."/>
            <person name="Tice H."/>
            <person name="Bauer D."/>
            <person name="Goodstein D.M."/>
            <person name="Dubchak I."/>
            <person name="Poliakov A."/>
            <person name="Mizrachi E."/>
            <person name="Kullan A.R."/>
            <person name="Hussey S.G."/>
            <person name="Pinard D."/>
            <person name="van der Merwe K."/>
            <person name="Singh P."/>
            <person name="van Jaarsveld I."/>
            <person name="Silva-Junior O.B."/>
            <person name="Togawa R.C."/>
            <person name="Pappas M.R."/>
            <person name="Faria D.A."/>
            <person name="Sansaloni C.P."/>
            <person name="Petroli C.D."/>
            <person name="Yang X."/>
            <person name="Ranjan P."/>
            <person name="Tschaplinski T.J."/>
            <person name="Ye C.Y."/>
            <person name="Li T."/>
            <person name="Sterck L."/>
            <person name="Vanneste K."/>
            <person name="Murat F."/>
            <person name="Soler M."/>
            <person name="Clemente H.S."/>
            <person name="Saidi N."/>
            <person name="Cassan-Wang H."/>
            <person name="Dunand C."/>
            <person name="Hefer C.A."/>
            <person name="Bornberg-Bauer E."/>
            <person name="Kersting A.R."/>
            <person name="Vining K."/>
            <person name="Amarasinghe V."/>
            <person name="Ranik M."/>
            <person name="Naithani S."/>
            <person name="Elser J."/>
            <person name="Boyd A.E."/>
            <person name="Liston A."/>
            <person name="Spatafora J.W."/>
            <person name="Dharmwardhana P."/>
            <person name="Raja R."/>
            <person name="Sullivan C."/>
            <person name="Romanel E."/>
            <person name="Alves-Ferreira M."/>
            <person name="Kulheim C."/>
            <person name="Foley W."/>
            <person name="Carocha V."/>
            <person name="Paiva J."/>
            <person name="Kudrna D."/>
            <person name="Brommonschenkel S.H."/>
            <person name="Pasquali G."/>
            <person name="Byrne M."/>
            <person name="Rigault P."/>
            <person name="Tibbits J."/>
            <person name="Spokevicius A."/>
            <person name="Jones R.C."/>
            <person name="Steane D.A."/>
            <person name="Vaillancourt R.E."/>
            <person name="Potts B.M."/>
            <person name="Joubert F."/>
            <person name="Barry K."/>
            <person name="Pappas G.J."/>
            <person name="Strauss S.H."/>
            <person name="Jaiswal P."/>
            <person name="Grima-Pettenati J."/>
            <person name="Salse J."/>
            <person name="Van de Peer Y."/>
            <person name="Rokhsar D.S."/>
            <person name="Schmutz J."/>
        </authorList>
    </citation>
    <scope>NUCLEOTIDE SEQUENCE [LARGE SCALE GENOMIC DNA]</scope>
    <source>
        <strain evidence="2">cv. BRASUZ1</strain>
        <tissue evidence="1">Leaf extractions</tissue>
    </source>
</reference>
<sequence>MGAQNNFDFNPLKLLLRFRVLPARGTAWKPPWIKTVRFRIHRQRFPQTLVDAPEHLIKLLKRFPQTLVDAPEHLIKLLKNNEIWRR</sequence>
<dbReference type="EMBL" id="MU849019">
    <property type="protein sequence ID" value="KAK2631883.1"/>
    <property type="molecule type" value="Genomic_DNA"/>
</dbReference>
<accession>A0AAD9TA67</accession>
<organism evidence="1 2">
    <name type="scientific">Eucalyptus grandis</name>
    <name type="common">Flooded gum</name>
    <dbReference type="NCBI Taxonomy" id="71139"/>
    <lineage>
        <taxon>Eukaryota</taxon>
        <taxon>Viridiplantae</taxon>
        <taxon>Streptophyta</taxon>
        <taxon>Embryophyta</taxon>
        <taxon>Tracheophyta</taxon>
        <taxon>Spermatophyta</taxon>
        <taxon>Magnoliopsida</taxon>
        <taxon>eudicotyledons</taxon>
        <taxon>Gunneridae</taxon>
        <taxon>Pentapetalae</taxon>
        <taxon>rosids</taxon>
        <taxon>malvids</taxon>
        <taxon>Myrtales</taxon>
        <taxon>Myrtaceae</taxon>
        <taxon>Myrtoideae</taxon>
        <taxon>Eucalypteae</taxon>
        <taxon>Eucalyptus</taxon>
    </lineage>
</organism>
<proteinExistence type="predicted"/>
<name>A0AAD9TA67_EUCGR</name>
<dbReference type="AlphaFoldDB" id="A0AAD9TA67"/>
<protein>
    <submittedName>
        <fullName evidence="1">Uncharacterized protein</fullName>
    </submittedName>
</protein>
<comment type="caution">
    <text evidence="1">The sequence shown here is derived from an EMBL/GenBank/DDBJ whole genome shotgun (WGS) entry which is preliminary data.</text>
</comment>
<evidence type="ECO:0000313" key="2">
    <source>
        <dbReference type="Proteomes" id="UP000030711"/>
    </source>
</evidence>
<gene>
    <name evidence="1" type="ORF">EUGRSUZ_L02316</name>
</gene>
<keyword evidence="2" id="KW-1185">Reference proteome</keyword>
<evidence type="ECO:0000313" key="1">
    <source>
        <dbReference type="EMBL" id="KAK2631883.1"/>
    </source>
</evidence>